<name>A0A370DFY2_9GAMM</name>
<keyword evidence="2" id="KW-0813">Transport</keyword>
<feature type="transmembrane region" description="Helical" evidence="11">
    <location>
        <begin position="156"/>
        <end position="181"/>
    </location>
</feature>
<feature type="transmembrane region" description="Helical" evidence="11">
    <location>
        <begin position="393"/>
        <end position="412"/>
    </location>
</feature>
<keyword evidence="3 11" id="KW-0812">Transmembrane</keyword>
<dbReference type="GO" id="GO:0034707">
    <property type="term" value="C:chloride channel complex"/>
    <property type="evidence" value="ECO:0007669"/>
    <property type="project" value="UniProtKB-KW"/>
</dbReference>
<evidence type="ECO:0000256" key="2">
    <source>
        <dbReference type="ARBA" id="ARBA00022448"/>
    </source>
</evidence>
<evidence type="ECO:0000256" key="5">
    <source>
        <dbReference type="ARBA" id="ARBA00023065"/>
    </source>
</evidence>
<feature type="transmembrane region" description="Helical" evidence="11">
    <location>
        <begin position="295"/>
        <end position="315"/>
    </location>
</feature>
<keyword evidence="7" id="KW-0869">Chloride channel</keyword>
<evidence type="ECO:0000256" key="10">
    <source>
        <dbReference type="PROSITE-ProRule" id="PRU00703"/>
    </source>
</evidence>
<dbReference type="PANTHER" id="PTHR43427">
    <property type="entry name" value="CHLORIDE CHANNEL PROTEIN CLC-E"/>
    <property type="match status" value="1"/>
</dbReference>
<sequence length="567" mass="60756">MHRIRIHLSRPDALIQLSGLGLITGFLAGGVIVAFRLAVEGSQAGLLPGGLPENYEALPPLLRFLLPVFGSLLLGFIFHNWSQGLYVLGIARVMERLAYHQGYLTLREFILQFVGAAIAIISGHSVGREGPHVFLGAASGSLLGQQLSLPNNTIRTLVGCGTAAGIAASFDTPLAGVIFALEVIMMEYTLASFMPIILAAVSANSISIYFLGDERAFDMSVLTLGSMQELPILLLLGLVVGTAAAGFNQLIQITSTYSKPLAFWQRTLLGGIIVGLLGVIVPQVLGIGYDTVNDILLGEIAIELLLVLVFAKVLATSASIGLGIPGGMIGPALFIGAAIGGFFAPLAGLLIDGEVSDPGLYALIGMGAMMGASLQAPLAALTAIVELTFSPQIVMPGMLVIVVASLTSSELFRKQSLFITILKSSGLDYRTDPVMQSLRRVGVASVMNNNFLRCEREMDHTSAKHIIKLATEWLVINKEDEPAILMRGLDLARYLEESEEQNIDLLSIPARRYQLAGVTMQASLQEALEKLQESGAEALFVERQQHRGAYRILGILTREQIDSAYRF</sequence>
<feature type="transmembrane region" description="Helical" evidence="11">
    <location>
        <begin position="230"/>
        <end position="247"/>
    </location>
</feature>
<feature type="transmembrane region" description="Helical" evidence="11">
    <location>
        <begin position="268"/>
        <end position="289"/>
    </location>
</feature>
<dbReference type="Gene3D" id="1.10.3080.10">
    <property type="entry name" value="Clc chloride channel"/>
    <property type="match status" value="1"/>
</dbReference>
<dbReference type="InterPro" id="IPR050368">
    <property type="entry name" value="ClC-type_chloride_channel"/>
</dbReference>
<dbReference type="Pfam" id="PF00654">
    <property type="entry name" value="Voltage_CLC"/>
    <property type="match status" value="1"/>
</dbReference>
<gene>
    <name evidence="13" type="ORF">DIZ78_14600</name>
</gene>
<evidence type="ECO:0000313" key="14">
    <source>
        <dbReference type="Proteomes" id="UP000254771"/>
    </source>
</evidence>
<feature type="transmembrane region" description="Helical" evidence="11">
    <location>
        <begin position="360"/>
        <end position="381"/>
    </location>
</feature>
<dbReference type="Proteomes" id="UP000254771">
    <property type="component" value="Unassembled WGS sequence"/>
</dbReference>
<dbReference type="InterPro" id="IPR001807">
    <property type="entry name" value="ClC"/>
</dbReference>
<feature type="transmembrane region" description="Helical" evidence="11">
    <location>
        <begin position="64"/>
        <end position="88"/>
    </location>
</feature>
<keyword evidence="14" id="KW-1185">Reference proteome</keyword>
<keyword evidence="6 11" id="KW-0472">Membrane</keyword>
<dbReference type="CDD" id="cd00400">
    <property type="entry name" value="Voltage_gated_ClC"/>
    <property type="match status" value="1"/>
</dbReference>
<dbReference type="PRINTS" id="PR00762">
    <property type="entry name" value="CLCHANNEL"/>
</dbReference>
<proteinExistence type="predicted"/>
<keyword evidence="9" id="KW-0407">Ion channel</keyword>
<feature type="transmembrane region" description="Helical" evidence="11">
    <location>
        <begin position="20"/>
        <end position="39"/>
    </location>
</feature>
<accession>A0A370DFY2</accession>
<evidence type="ECO:0000259" key="12">
    <source>
        <dbReference type="PROSITE" id="PS51371"/>
    </source>
</evidence>
<evidence type="ECO:0000256" key="8">
    <source>
        <dbReference type="ARBA" id="ARBA00023214"/>
    </source>
</evidence>
<comment type="caution">
    <text evidence="13">The sequence shown here is derived from an EMBL/GenBank/DDBJ whole genome shotgun (WGS) entry which is preliminary data.</text>
</comment>
<feature type="transmembrane region" description="Helical" evidence="11">
    <location>
        <begin position="188"/>
        <end position="210"/>
    </location>
</feature>
<dbReference type="EMBL" id="QFXE01000020">
    <property type="protein sequence ID" value="RDH83227.1"/>
    <property type="molecule type" value="Genomic_DNA"/>
</dbReference>
<feature type="transmembrane region" description="Helical" evidence="11">
    <location>
        <begin position="327"/>
        <end position="348"/>
    </location>
</feature>
<organism evidence="13 14">
    <name type="scientific">endosymbiont of Escarpia spicata</name>
    <dbReference type="NCBI Taxonomy" id="2200908"/>
    <lineage>
        <taxon>Bacteria</taxon>
        <taxon>Pseudomonadati</taxon>
        <taxon>Pseudomonadota</taxon>
        <taxon>Gammaproteobacteria</taxon>
        <taxon>sulfur-oxidizing symbionts</taxon>
    </lineage>
</organism>
<reference evidence="13 14" key="1">
    <citation type="journal article" date="2018" name="ISME J.">
        <title>Endosymbiont genomes yield clues of tubeworm success.</title>
        <authorList>
            <person name="Li Y."/>
            <person name="Liles M.R."/>
            <person name="Halanych K.M."/>
        </authorList>
    </citation>
    <scope>NUCLEOTIDE SEQUENCE [LARGE SCALE GENOMIC DNA]</scope>
    <source>
        <strain evidence="13">A1462</strain>
    </source>
</reference>
<dbReference type="GO" id="GO:0005254">
    <property type="term" value="F:chloride channel activity"/>
    <property type="evidence" value="ECO:0007669"/>
    <property type="project" value="UniProtKB-KW"/>
</dbReference>
<keyword evidence="5" id="KW-0406">Ion transport</keyword>
<evidence type="ECO:0000313" key="13">
    <source>
        <dbReference type="EMBL" id="RDH83227.1"/>
    </source>
</evidence>
<dbReference type="SUPFAM" id="SSF81340">
    <property type="entry name" value="Clc chloride channel"/>
    <property type="match status" value="1"/>
</dbReference>
<keyword evidence="4 11" id="KW-1133">Transmembrane helix</keyword>
<evidence type="ECO:0000256" key="11">
    <source>
        <dbReference type="SAM" id="Phobius"/>
    </source>
</evidence>
<keyword evidence="10" id="KW-0129">CBS domain</keyword>
<comment type="subcellular location">
    <subcellularLocation>
        <location evidence="1">Membrane</location>
        <topology evidence="1">Multi-pass membrane protein</topology>
    </subcellularLocation>
</comment>
<protein>
    <submittedName>
        <fullName evidence="13">Chloride channel protein</fullName>
    </submittedName>
</protein>
<dbReference type="InterPro" id="IPR000644">
    <property type="entry name" value="CBS_dom"/>
</dbReference>
<evidence type="ECO:0000256" key="1">
    <source>
        <dbReference type="ARBA" id="ARBA00004141"/>
    </source>
</evidence>
<evidence type="ECO:0000256" key="3">
    <source>
        <dbReference type="ARBA" id="ARBA00022692"/>
    </source>
</evidence>
<feature type="domain" description="CBS" evidence="12">
    <location>
        <begin position="510"/>
        <end position="567"/>
    </location>
</feature>
<dbReference type="InterPro" id="IPR014743">
    <property type="entry name" value="Cl-channel_core"/>
</dbReference>
<evidence type="ECO:0000256" key="6">
    <source>
        <dbReference type="ARBA" id="ARBA00023136"/>
    </source>
</evidence>
<keyword evidence="8" id="KW-0868">Chloride</keyword>
<dbReference type="PANTHER" id="PTHR43427:SF6">
    <property type="entry name" value="CHLORIDE CHANNEL PROTEIN CLC-E"/>
    <property type="match status" value="1"/>
</dbReference>
<evidence type="ECO:0000256" key="7">
    <source>
        <dbReference type="ARBA" id="ARBA00023173"/>
    </source>
</evidence>
<dbReference type="PROSITE" id="PS51371">
    <property type="entry name" value="CBS"/>
    <property type="match status" value="1"/>
</dbReference>
<evidence type="ECO:0000256" key="4">
    <source>
        <dbReference type="ARBA" id="ARBA00022989"/>
    </source>
</evidence>
<dbReference type="AlphaFoldDB" id="A0A370DFY2"/>
<evidence type="ECO:0000256" key="9">
    <source>
        <dbReference type="ARBA" id="ARBA00023303"/>
    </source>
</evidence>